<comment type="caution">
    <text evidence="2">The sequence shown here is derived from an EMBL/GenBank/DDBJ whole genome shotgun (WGS) entry which is preliminary data.</text>
</comment>
<feature type="transmembrane region" description="Helical" evidence="1">
    <location>
        <begin position="20"/>
        <end position="42"/>
    </location>
</feature>
<accession>A0A937A0G9</accession>
<dbReference type="RefSeq" id="WP_201921060.1">
    <property type="nucleotide sequence ID" value="NZ_BAABAX010000031.1"/>
</dbReference>
<name>A0A937A0G9_9FLAO</name>
<gene>
    <name evidence="2" type="ORF">JJQ60_13660</name>
</gene>
<keyword evidence="1" id="KW-1133">Transmembrane helix</keyword>
<evidence type="ECO:0000256" key="1">
    <source>
        <dbReference type="SAM" id="Phobius"/>
    </source>
</evidence>
<keyword evidence="1" id="KW-0472">Membrane</keyword>
<reference evidence="2" key="1">
    <citation type="submission" date="2021-01" db="EMBL/GenBank/DDBJ databases">
        <authorList>
            <person name="Zhong Y.L."/>
        </authorList>
    </citation>
    <scope>NUCLEOTIDE SEQUENCE</scope>
    <source>
        <strain evidence="2">KCTC 23302</strain>
    </source>
</reference>
<sequence length="140" mass="15727">MNSQNDDQPAQRKANIFTGFLLFLVSIVLFITTTPLGFIYGIGYTLVTHFFKGLGGFFLEIAISIDQLGNVIMQHLLNMLWLKKGGYKFGNRDETISSVLGKNKVQNTLTGFGKFIVKILDTIDSNHVLDSIDYYVEPKN</sequence>
<evidence type="ECO:0000313" key="3">
    <source>
        <dbReference type="Proteomes" id="UP000651057"/>
    </source>
</evidence>
<dbReference type="AlphaFoldDB" id="A0A937A0G9"/>
<dbReference type="EMBL" id="JAERQJ010000005">
    <property type="protein sequence ID" value="MBL0684571.1"/>
    <property type="molecule type" value="Genomic_DNA"/>
</dbReference>
<protein>
    <submittedName>
        <fullName evidence="2">Uncharacterized protein</fullName>
    </submittedName>
</protein>
<organism evidence="2 3">
    <name type="scientific">Aquimarina mytili</name>
    <dbReference type="NCBI Taxonomy" id="874423"/>
    <lineage>
        <taxon>Bacteria</taxon>
        <taxon>Pseudomonadati</taxon>
        <taxon>Bacteroidota</taxon>
        <taxon>Flavobacteriia</taxon>
        <taxon>Flavobacteriales</taxon>
        <taxon>Flavobacteriaceae</taxon>
        <taxon>Aquimarina</taxon>
    </lineage>
</organism>
<evidence type="ECO:0000313" key="2">
    <source>
        <dbReference type="EMBL" id="MBL0684571.1"/>
    </source>
</evidence>
<keyword evidence="1" id="KW-0812">Transmembrane</keyword>
<proteinExistence type="predicted"/>
<keyword evidence="3" id="KW-1185">Reference proteome</keyword>
<dbReference type="Proteomes" id="UP000651057">
    <property type="component" value="Unassembled WGS sequence"/>
</dbReference>